<evidence type="ECO:0000313" key="2">
    <source>
        <dbReference type="Proteomes" id="UP000055136"/>
    </source>
</evidence>
<dbReference type="STRING" id="1748243.Tel_07415"/>
<organism evidence="1 2">
    <name type="scientific">Candidatus Tenderia electrophaga</name>
    <dbReference type="NCBI Taxonomy" id="1748243"/>
    <lineage>
        <taxon>Bacteria</taxon>
        <taxon>Pseudomonadati</taxon>
        <taxon>Pseudomonadota</taxon>
        <taxon>Gammaproteobacteria</taxon>
        <taxon>Candidatus Tenderiales</taxon>
        <taxon>Candidatus Tenderiaceae</taxon>
        <taxon>Candidatus Tenderia</taxon>
    </lineage>
</organism>
<dbReference type="KEGG" id="tee:Tel_07415"/>
<name>A0A0S2TCX0_9GAMM</name>
<dbReference type="EMBL" id="CP013099">
    <property type="protein sequence ID" value="ALP52997.1"/>
    <property type="molecule type" value="Genomic_DNA"/>
</dbReference>
<reference evidence="1" key="1">
    <citation type="submission" date="2015-10" db="EMBL/GenBank/DDBJ databases">
        <title>Description of Candidatus Tenderia electrophaga gen. nov, sp. nov., an Uncultivated Electroautotroph from a Biocathode Enrichment.</title>
        <authorList>
            <person name="Eddie B.J."/>
            <person name="Malanoski A.P."/>
            <person name="Wang Z."/>
            <person name="Hall R.J."/>
            <person name="Oh S.D."/>
            <person name="Heiner C."/>
            <person name="Lin B."/>
            <person name="Strycharz-Glaven S.M."/>
        </authorList>
    </citation>
    <scope>NUCLEOTIDE SEQUENCE [LARGE SCALE GENOMIC DNA]</scope>
    <source>
        <strain evidence="1">NRL1</strain>
    </source>
</reference>
<dbReference type="Proteomes" id="UP000055136">
    <property type="component" value="Chromosome"/>
</dbReference>
<sequence>MSTKLKLLTAVLIGLAIFTLWPGGEADQSSSSMRVWNAHLDAQGRLHVLGVVLGQSTLKQAEAALHSQSERALFVQVERPAGAQETLEAFFPTSPDRAKIVIELDAAPELIDRIKAQAHRPMAFPSGNIKMQIAPEHRGAVDASIVKSLTYIPPISLAPALIERQFGQPGERRRDADGNLHLLYPRLGLDVVVPPQDKPLLQFVPPDQFDRLLSLLDEASDITGGQ</sequence>
<proteinExistence type="predicted"/>
<protein>
    <submittedName>
        <fullName evidence="1">Uncharacterized protein</fullName>
    </submittedName>
</protein>
<keyword evidence="2" id="KW-1185">Reference proteome</keyword>
<gene>
    <name evidence="1" type="ORF">Tel_07415</name>
</gene>
<dbReference type="AlphaFoldDB" id="A0A0S2TCX0"/>
<accession>A0A0S2TCX0</accession>
<evidence type="ECO:0000313" key="1">
    <source>
        <dbReference type="EMBL" id="ALP52997.1"/>
    </source>
</evidence>